<evidence type="ECO:0000313" key="1">
    <source>
        <dbReference type="EMBL" id="CAK64458.1"/>
    </source>
</evidence>
<dbReference type="RefSeq" id="XP_001431856.1">
    <property type="nucleotide sequence ID" value="XM_001431819.1"/>
</dbReference>
<dbReference type="Proteomes" id="UP000000600">
    <property type="component" value="Unassembled WGS sequence"/>
</dbReference>
<dbReference type="HOGENOM" id="CLU_421793_0_0_1"/>
<dbReference type="InParanoid" id="A0C0Z1"/>
<accession>A0C0Z1</accession>
<organism evidence="1 2">
    <name type="scientific">Paramecium tetraurelia</name>
    <dbReference type="NCBI Taxonomy" id="5888"/>
    <lineage>
        <taxon>Eukaryota</taxon>
        <taxon>Sar</taxon>
        <taxon>Alveolata</taxon>
        <taxon>Ciliophora</taxon>
        <taxon>Intramacronucleata</taxon>
        <taxon>Oligohymenophorea</taxon>
        <taxon>Peniculida</taxon>
        <taxon>Parameciidae</taxon>
        <taxon>Paramecium</taxon>
    </lineage>
</organism>
<sequence length="605" mass="72159">MKKCEAKQHQKLAQFHSLLEIDSVKDQMLVSYQQDFQQLKRFYANFDPNYIQWLNEVYRMSFEPIYNTEEILRNVKNGLRNFEDTLKQNIRKNLIQLLYLQRPVPAIFVFLKISSTSFEIVYKEDFLVILHTMLQKANFDSQSDLYQKLYNSLIETNDEEIILQSIKLLNKKFELASQLNQKQFEVFDKISNQFNKIDFSESKEVIIQIVKNFQEFQEKLKNKRASLDQVKSEKFPQFVLKVVLMLLKEQEIVVPELLLFLCFKESQKKKKSIAIKAQVKEILRFFALPRLKPCLDHLKIDDSIFTKGASGYDRLYQLCEKEYPIFLNIKLAGALVSYIEYLHQTTHINTQQFLNVFDNPEFNNFLQQIWNICGKEIQQLLQNILIEDLEYTKYGSNILRIGTFLYRTKFKLEKRKVNIMEKGYDVEEQSLEKRTYGVTERSMNPLFKTFITDLVHRRKPFPLLLKTLKMDLYNLKVGYRVTEMRELVGDPKFKKHMKEKHGLVWNREDPEENLDHIIARQQPIKVSNNGKKYELNWPRLIKKQAKLIYDSREQLKAQLLDVYGNQNFNKVYNELIKLNDNNKKKMQTKEILMNLVAYIKSIKVE</sequence>
<keyword evidence="2" id="KW-1185">Reference proteome</keyword>
<dbReference type="OrthoDB" id="10286928at2759"/>
<gene>
    <name evidence="1" type="ORF">GSPATT00033934001</name>
</gene>
<dbReference type="KEGG" id="ptm:GSPATT00033934001"/>
<proteinExistence type="predicted"/>
<protein>
    <submittedName>
        <fullName evidence="1">Uncharacterized protein</fullName>
    </submittedName>
</protein>
<dbReference type="OMA" id="CEKEYPI"/>
<evidence type="ECO:0000313" key="2">
    <source>
        <dbReference type="Proteomes" id="UP000000600"/>
    </source>
</evidence>
<dbReference type="EMBL" id="CT868031">
    <property type="protein sequence ID" value="CAK64458.1"/>
    <property type="molecule type" value="Genomic_DNA"/>
</dbReference>
<name>A0C0Z1_PARTE</name>
<reference evidence="1 2" key="1">
    <citation type="journal article" date="2006" name="Nature">
        <title>Global trends of whole-genome duplications revealed by the ciliate Paramecium tetraurelia.</title>
        <authorList>
            <consortium name="Genoscope"/>
            <person name="Aury J.-M."/>
            <person name="Jaillon O."/>
            <person name="Duret L."/>
            <person name="Noel B."/>
            <person name="Jubin C."/>
            <person name="Porcel B.M."/>
            <person name="Segurens B."/>
            <person name="Daubin V."/>
            <person name="Anthouard V."/>
            <person name="Aiach N."/>
            <person name="Arnaiz O."/>
            <person name="Billaut A."/>
            <person name="Beisson J."/>
            <person name="Blanc I."/>
            <person name="Bouhouche K."/>
            <person name="Camara F."/>
            <person name="Duharcourt S."/>
            <person name="Guigo R."/>
            <person name="Gogendeau D."/>
            <person name="Katinka M."/>
            <person name="Keller A.-M."/>
            <person name="Kissmehl R."/>
            <person name="Klotz C."/>
            <person name="Koll F."/>
            <person name="Le Moue A."/>
            <person name="Lepere C."/>
            <person name="Malinsky S."/>
            <person name="Nowacki M."/>
            <person name="Nowak J.K."/>
            <person name="Plattner H."/>
            <person name="Poulain J."/>
            <person name="Ruiz F."/>
            <person name="Serrano V."/>
            <person name="Zagulski M."/>
            <person name="Dessen P."/>
            <person name="Betermier M."/>
            <person name="Weissenbach J."/>
            <person name="Scarpelli C."/>
            <person name="Schachter V."/>
            <person name="Sperling L."/>
            <person name="Meyer E."/>
            <person name="Cohen J."/>
            <person name="Wincker P."/>
        </authorList>
    </citation>
    <scope>NUCLEOTIDE SEQUENCE [LARGE SCALE GENOMIC DNA]</scope>
    <source>
        <strain evidence="1 2">Stock d4-2</strain>
    </source>
</reference>
<dbReference type="AlphaFoldDB" id="A0C0Z1"/>
<dbReference type="GeneID" id="5017640"/>